<name>A0A5D9C259_9SPHN</name>
<evidence type="ECO:0000313" key="3">
    <source>
        <dbReference type="Proteomes" id="UP000322077"/>
    </source>
</evidence>
<reference evidence="2 3" key="1">
    <citation type="submission" date="2019-08" db="EMBL/GenBank/DDBJ databases">
        <authorList>
            <person name="Wang G."/>
            <person name="Xu Z."/>
        </authorList>
    </citation>
    <scope>NUCLEOTIDE SEQUENCE [LARGE SCALE GENOMIC DNA]</scope>
    <source>
        <strain evidence="2 3">ZX</strain>
    </source>
</reference>
<organism evidence="2 3">
    <name type="scientific">Sphingomonas montanisoli</name>
    <dbReference type="NCBI Taxonomy" id="2606412"/>
    <lineage>
        <taxon>Bacteria</taxon>
        <taxon>Pseudomonadati</taxon>
        <taxon>Pseudomonadota</taxon>
        <taxon>Alphaproteobacteria</taxon>
        <taxon>Sphingomonadales</taxon>
        <taxon>Sphingomonadaceae</taxon>
        <taxon>Sphingomonas</taxon>
    </lineage>
</organism>
<keyword evidence="3" id="KW-1185">Reference proteome</keyword>
<comment type="caution">
    <text evidence="2">The sequence shown here is derived from an EMBL/GenBank/DDBJ whole genome shotgun (WGS) entry which is preliminary data.</text>
</comment>
<dbReference type="PROSITE" id="PS50053">
    <property type="entry name" value="UBIQUITIN_2"/>
    <property type="match status" value="1"/>
</dbReference>
<dbReference type="Pfam" id="PF14452">
    <property type="entry name" value="Multi_ubiq"/>
    <property type="match status" value="2"/>
</dbReference>
<dbReference type="SUPFAM" id="SSF54236">
    <property type="entry name" value="Ubiquitin-like"/>
    <property type="match status" value="1"/>
</dbReference>
<evidence type="ECO:0000259" key="1">
    <source>
        <dbReference type="PROSITE" id="PS50053"/>
    </source>
</evidence>
<dbReference type="Proteomes" id="UP000322077">
    <property type="component" value="Unassembled WGS sequence"/>
</dbReference>
<sequence length="253" mass="27395">MDYEKIESGADGPMRDDGVELNQTTDYRLNYGDGGLTFRQLVFADPVPVGRQILEHAGVRDVEQYALVALLPGGAMEDIRLDEPMDLRGRGIERVVAFRTDVLQRAFLLGRDMLWGRPDISGHDLYALADLAEGEALYIDVPGGTDIPVPRDGMVDLAKPGVERFVAGPPHPPAGFDIAVSYNGIVRTVRVTPGETIAALIEMVRPQFGNPGGDLVLVDAASGRVLEPTHTIAQERVQPGAHLQLRPRTVQGG</sequence>
<protein>
    <recommendedName>
        <fullName evidence="1">Ubiquitin-like domain-containing protein</fullName>
    </recommendedName>
</protein>
<dbReference type="EMBL" id="VTOU01000003">
    <property type="protein sequence ID" value="TZG25709.1"/>
    <property type="molecule type" value="Genomic_DNA"/>
</dbReference>
<evidence type="ECO:0000313" key="2">
    <source>
        <dbReference type="EMBL" id="TZG25709.1"/>
    </source>
</evidence>
<dbReference type="InterPro" id="IPR029071">
    <property type="entry name" value="Ubiquitin-like_domsf"/>
</dbReference>
<accession>A0A5D9C259</accession>
<proteinExistence type="predicted"/>
<dbReference type="InterPro" id="IPR000626">
    <property type="entry name" value="Ubiquitin-like_dom"/>
</dbReference>
<dbReference type="AlphaFoldDB" id="A0A5D9C259"/>
<dbReference type="RefSeq" id="WP_149522515.1">
    <property type="nucleotide sequence ID" value="NZ_VTOU01000003.1"/>
</dbReference>
<feature type="domain" description="Ubiquitin-like" evidence="1">
    <location>
        <begin position="188"/>
        <end position="252"/>
    </location>
</feature>
<dbReference type="InterPro" id="IPR027802">
    <property type="entry name" value="Multi-ubiquitin_dom"/>
</dbReference>
<gene>
    <name evidence="2" type="ORF">FYJ91_11915</name>
</gene>